<feature type="transmembrane region" description="Helical" evidence="2">
    <location>
        <begin position="43"/>
        <end position="61"/>
    </location>
</feature>
<protein>
    <submittedName>
        <fullName evidence="3">Prepilin-type processing-associated H-X9-DG protein</fullName>
    </submittedName>
</protein>
<evidence type="ECO:0000313" key="4">
    <source>
        <dbReference type="Proteomes" id="UP000295705"/>
    </source>
</evidence>
<feature type="region of interest" description="Disordered" evidence="1">
    <location>
        <begin position="67"/>
        <end position="115"/>
    </location>
</feature>
<feature type="compositionally biased region" description="Pro residues" evidence="1">
    <location>
        <begin position="94"/>
        <end position="110"/>
    </location>
</feature>
<keyword evidence="2" id="KW-0812">Transmembrane</keyword>
<dbReference type="EMBL" id="SNYO01000001">
    <property type="protein sequence ID" value="TDQ65389.1"/>
    <property type="molecule type" value="Genomic_DNA"/>
</dbReference>
<keyword evidence="2" id="KW-1133">Transmembrane helix</keyword>
<evidence type="ECO:0000313" key="3">
    <source>
        <dbReference type="EMBL" id="TDQ65389.1"/>
    </source>
</evidence>
<dbReference type="AlphaFoldDB" id="A0A4R6VNF3"/>
<name>A0A4R6VNF3_9PSEU</name>
<proteinExistence type="predicted"/>
<dbReference type="Proteomes" id="UP000295705">
    <property type="component" value="Unassembled WGS sequence"/>
</dbReference>
<dbReference type="RefSeq" id="WP_166659695.1">
    <property type="nucleotide sequence ID" value="NZ_BAABHR010000023.1"/>
</dbReference>
<keyword evidence="4" id="KW-1185">Reference proteome</keyword>
<sequence>MTTRRGHLVVAAVELVCGVAVAVYFVVLGVTAEGAGRTAVDRAFPFVVAVLALAVLGGMAWRSVRRARSAPSDRGGFPDVQRQRGRQAETPRATPAPPLAPEFTPTPPPALTEKGRAETERVLRVLGEAGVLSAVPDVDAIAEAVADAGEPPTAGSVLGAIGEAGFWHPGFDAEPHLANLAFHDGHVEQFVDTLREQVDDLARLVGDALAVRLEHVEITDDGRHHLRLRLGDDVADLDYAGHVKYLSTVLHVAVARAAYAAGTRLAWLWVDQGVYLAVPATGLAELNAVAPDHERWSWVDEDEPMAAGAL</sequence>
<gene>
    <name evidence="3" type="ORF">EV188_101639</name>
</gene>
<accession>A0A4R6VNF3</accession>
<comment type="caution">
    <text evidence="3">The sequence shown here is derived from an EMBL/GenBank/DDBJ whole genome shotgun (WGS) entry which is preliminary data.</text>
</comment>
<evidence type="ECO:0000256" key="2">
    <source>
        <dbReference type="SAM" id="Phobius"/>
    </source>
</evidence>
<evidence type="ECO:0000256" key="1">
    <source>
        <dbReference type="SAM" id="MobiDB-lite"/>
    </source>
</evidence>
<reference evidence="3 4" key="1">
    <citation type="submission" date="2019-03" db="EMBL/GenBank/DDBJ databases">
        <title>Genomic Encyclopedia of Type Strains, Phase IV (KMG-IV): sequencing the most valuable type-strain genomes for metagenomic binning, comparative biology and taxonomic classification.</title>
        <authorList>
            <person name="Goeker M."/>
        </authorList>
    </citation>
    <scope>NUCLEOTIDE SEQUENCE [LARGE SCALE GENOMIC DNA]</scope>
    <source>
        <strain evidence="3 4">DSM 45775</strain>
    </source>
</reference>
<feature type="transmembrane region" description="Helical" evidence="2">
    <location>
        <begin position="7"/>
        <end position="31"/>
    </location>
</feature>
<organism evidence="3 4">
    <name type="scientific">Actinomycetospora succinea</name>
    <dbReference type="NCBI Taxonomy" id="663603"/>
    <lineage>
        <taxon>Bacteria</taxon>
        <taxon>Bacillati</taxon>
        <taxon>Actinomycetota</taxon>
        <taxon>Actinomycetes</taxon>
        <taxon>Pseudonocardiales</taxon>
        <taxon>Pseudonocardiaceae</taxon>
        <taxon>Actinomycetospora</taxon>
    </lineage>
</organism>
<keyword evidence="2" id="KW-0472">Membrane</keyword>